<dbReference type="EMBL" id="VDCH01000003">
    <property type="protein sequence ID" value="TNJ39839.1"/>
    <property type="molecule type" value="Genomic_DNA"/>
</dbReference>
<dbReference type="Proteomes" id="UP000308271">
    <property type="component" value="Unassembled WGS sequence"/>
</dbReference>
<proteinExistence type="predicted"/>
<dbReference type="RefSeq" id="WP_139456142.1">
    <property type="nucleotide sequence ID" value="NZ_VDCH01000003.1"/>
</dbReference>
<sequence>MSHSRYSPVTIKLITESIGRKRIEKSFSDQTVLVEFGETITKMSVDRHLSAGRNPDKIEWLHGSSADFKDVTGVEITKNDGNSILSGHLNRNFSIRNTELGVSFSI</sequence>
<accession>A0A5C4SA68</accession>
<evidence type="ECO:0000313" key="2">
    <source>
        <dbReference type="Proteomes" id="UP000308271"/>
    </source>
</evidence>
<comment type="caution">
    <text evidence="1">The sequence shown here is derived from an EMBL/GenBank/DDBJ whole genome shotgun (WGS) entry which is preliminary data.</text>
</comment>
<protein>
    <submittedName>
        <fullName evidence="1">Uncharacterized protein</fullName>
    </submittedName>
</protein>
<organism evidence="1 2">
    <name type="scientific">Chlorobaculum thiosulfatiphilum</name>
    <name type="common">Chlorobium limicola f.sp. thiosulfatophilum</name>
    <dbReference type="NCBI Taxonomy" id="115852"/>
    <lineage>
        <taxon>Bacteria</taxon>
        <taxon>Pseudomonadati</taxon>
        <taxon>Chlorobiota</taxon>
        <taxon>Chlorobiia</taxon>
        <taxon>Chlorobiales</taxon>
        <taxon>Chlorobiaceae</taxon>
        <taxon>Chlorobaculum</taxon>
    </lineage>
</organism>
<reference evidence="1 2" key="1">
    <citation type="submission" date="2019-05" db="EMBL/GenBank/DDBJ databases">
        <title>Draft Whole-Genome sequence of the green sulfur bacterium Chlorobaculum thiosulfatiphilum DSM 249.</title>
        <authorList>
            <person name="Meyer T.E."/>
            <person name="Kyndt J.A."/>
        </authorList>
    </citation>
    <scope>NUCLEOTIDE SEQUENCE [LARGE SCALE GENOMIC DNA]</scope>
    <source>
        <strain evidence="1 2">DSM 249</strain>
    </source>
</reference>
<gene>
    <name evidence="1" type="ORF">FGF66_02595</name>
</gene>
<evidence type="ECO:0000313" key="1">
    <source>
        <dbReference type="EMBL" id="TNJ39839.1"/>
    </source>
</evidence>
<name>A0A5C4SA68_CHLTI</name>
<dbReference type="AlphaFoldDB" id="A0A5C4SA68"/>
<keyword evidence="2" id="KW-1185">Reference proteome</keyword>